<reference evidence="2 3" key="1">
    <citation type="journal article" date="2014" name="Genome Announc.">
        <title>Draft genome sequences of eight enterohepatic helicobacter species isolated from both laboratory and wild rodents.</title>
        <authorList>
            <person name="Sheh A."/>
            <person name="Shen Z."/>
            <person name="Fox J.G."/>
        </authorList>
    </citation>
    <scope>NUCLEOTIDE SEQUENCE [LARGE SCALE GENOMIC DNA]</scope>
    <source>
        <strain evidence="2 3">ATCC 49310</strain>
    </source>
</reference>
<gene>
    <name evidence="2" type="ORF">LS80_011305</name>
</gene>
<accession>A0A4U8SWP3</accession>
<evidence type="ECO:0000313" key="2">
    <source>
        <dbReference type="EMBL" id="TLD91316.1"/>
    </source>
</evidence>
<comment type="caution">
    <text evidence="2">The sequence shown here is derived from an EMBL/GenBank/DDBJ whole genome shotgun (WGS) entry which is preliminary data.</text>
</comment>
<evidence type="ECO:0000313" key="3">
    <source>
        <dbReference type="Proteomes" id="UP000029861"/>
    </source>
</evidence>
<organism evidence="2 3">
    <name type="scientific">Helicobacter trogontum</name>
    <dbReference type="NCBI Taxonomy" id="50960"/>
    <lineage>
        <taxon>Bacteria</taxon>
        <taxon>Pseudomonadati</taxon>
        <taxon>Campylobacterota</taxon>
        <taxon>Epsilonproteobacteria</taxon>
        <taxon>Campylobacterales</taxon>
        <taxon>Helicobacteraceae</taxon>
        <taxon>Helicobacter</taxon>
    </lineage>
</organism>
<dbReference type="Proteomes" id="UP000029861">
    <property type="component" value="Unassembled WGS sequence"/>
</dbReference>
<proteinExistence type="predicted"/>
<dbReference type="EMBL" id="JRPK02000139">
    <property type="protein sequence ID" value="TLD91316.1"/>
    <property type="molecule type" value="Genomic_DNA"/>
</dbReference>
<feature type="non-terminal residue" evidence="2">
    <location>
        <position position="1"/>
    </location>
</feature>
<dbReference type="RefSeq" id="WP_034322373.1">
    <property type="nucleotide sequence ID" value="NZ_JRPK02000139.1"/>
</dbReference>
<dbReference type="AlphaFoldDB" id="A0A4U8SWP3"/>
<dbReference type="STRING" id="50960.LS81_12395"/>
<protein>
    <submittedName>
        <fullName evidence="2">Uncharacterized protein</fullName>
    </submittedName>
</protein>
<sequence>WKRLTKYAKKIEPRNDKKYREHIDRTRLKDKTEINFRQKSKSGSQGKSGDETIDIKFNSKGEKTIWKIHY</sequence>
<feature type="region of interest" description="Disordered" evidence="1">
    <location>
        <begin position="30"/>
        <end position="54"/>
    </location>
</feature>
<name>A0A4U8SWP3_9HELI</name>
<evidence type="ECO:0000256" key="1">
    <source>
        <dbReference type="SAM" id="MobiDB-lite"/>
    </source>
</evidence>